<organism evidence="1 2">
    <name type="scientific">Violaceomyces palustris</name>
    <dbReference type="NCBI Taxonomy" id="1673888"/>
    <lineage>
        <taxon>Eukaryota</taxon>
        <taxon>Fungi</taxon>
        <taxon>Dikarya</taxon>
        <taxon>Basidiomycota</taxon>
        <taxon>Ustilaginomycotina</taxon>
        <taxon>Ustilaginomycetes</taxon>
        <taxon>Violaceomycetales</taxon>
        <taxon>Violaceomycetaceae</taxon>
        <taxon>Violaceomyces</taxon>
    </lineage>
</organism>
<accession>A0ACD0NYX4</accession>
<sequence>MSVAKKRRLSSTAFQAVQAQVPPVDPEKAKERSKTLIQAGRQDSVWACIQSVNDQILGTRSQRQIAWSRHNLIAYSSSSSNSNLGPSRPHIVLRTIPTASAPGQRTEVAAHSHLFPPEQTNPASNNVLGPSYGPPTQITFSHCGFYLVAYFPPVPSSPSQHGLAATQLTSNGNSEGQLANNVPDAQPDTSALGSLCIWSRATTSSLNDWKLVQTVRVAERSSDISMERTGRANALKVNAHGQQVSTSSSTTESDGPKDLQGGIKEIIWLGNDRQWRVTGQLGGNGKTAYARDSARGPRSFHADGIGLVQDVQAFLVFGNHGEVTLLHCRPKSQKAEQSAADAQGMKQKPLFDTLHSSLFIPALTPAPPTLDAEGGDSPKNGSWSTPLHVKMPRLSHLAVGMQVEEPIVIVASKTRKLFAGSEDILRLTEIRVYLDGDATIMTTRPLPSFPIWKGELMEDDMNLANPRSPSLSHLSFVNSDPAQATVEGSVKGRPSGLRLLAALSYQNIDGGIPSTILQIWDIVRDGDVLSDAFSQLECRKGSNASSRLDWHANLALTKREPGRTLTGVVSSPEFHKGGAVLVSFISSQDEPLGVKQNGDVAIPPGRLVETLQWLDNLKFDSIPTSHVVQIPSKARVRSDMVISPNGILVGTTAASSSSSGGTSNGLVIWSLPDVDGVGFEGAVDKAGKLAGLALLRRTDALDVVRALFPKGDHAFLNQALRVTARCIFLPAPASPTSPSGTDSKGEGVPTTIAVPGRKNETTELRGLSFGQVMRLLELQLSVVRSWSSVDSSDSEKGASERLVFELALCHELIKSNRLVKSIGKAETKPKKESGEGGAAGKSGFDGEHGGKLEQVSYKLESVWPLIAHVQWILSVLDNMARFAILSSASRELSSSASAESAKGDEDSGRFDGKDKINIQPDAATLLFVHKVPRRLLLLVLKGLGEFKHWILSTSQRENLPSQEEMDQAITSGAGLGLSSGGYGGADVMRSHLAISEQLELARDALRHVLVGASVDLESAIKVLTNLENDLNDLDRKGDQEKAIKVEKTSDGRPANGGHSGNEGDGTGGKANGEASRAEIQREIDSSWWSYLHRSTSKREPDGWKEEEKEKIQILEGIERKLSTALVEPEVGALVDSLTLFLKPGDILDERTSLEPSHHPLRFPPQDSGDALRSDHPSLGPIATSKLERDIVRKTFLKPWNPPSVHHRNLDAAARRHRNRVCLRCGSFSSSSTVRSSLNGEKFGGKQTKASSMAMTIDDDPDSGIGFEKAFDKRCLCGGCWWSI</sequence>
<name>A0ACD0NYX4_9BASI</name>
<dbReference type="Proteomes" id="UP000245626">
    <property type="component" value="Unassembled WGS sequence"/>
</dbReference>
<protein>
    <submittedName>
        <fullName evidence="1">Uncharacterized protein</fullName>
    </submittedName>
</protein>
<evidence type="ECO:0000313" key="2">
    <source>
        <dbReference type="Proteomes" id="UP000245626"/>
    </source>
</evidence>
<dbReference type="EMBL" id="KZ819884">
    <property type="protein sequence ID" value="PWN50940.1"/>
    <property type="molecule type" value="Genomic_DNA"/>
</dbReference>
<keyword evidence="2" id="KW-1185">Reference proteome</keyword>
<proteinExistence type="predicted"/>
<gene>
    <name evidence="1" type="ORF">IE53DRAFT_368476</name>
</gene>
<evidence type="ECO:0000313" key="1">
    <source>
        <dbReference type="EMBL" id="PWN50940.1"/>
    </source>
</evidence>
<reference evidence="1 2" key="1">
    <citation type="journal article" date="2018" name="Mol. Biol. Evol.">
        <title>Broad Genomic Sampling Reveals a Smut Pathogenic Ancestry of the Fungal Clade Ustilaginomycotina.</title>
        <authorList>
            <person name="Kijpornyongpan T."/>
            <person name="Mondo S.J."/>
            <person name="Barry K."/>
            <person name="Sandor L."/>
            <person name="Lee J."/>
            <person name="Lipzen A."/>
            <person name="Pangilinan J."/>
            <person name="LaButti K."/>
            <person name="Hainaut M."/>
            <person name="Henrissat B."/>
            <person name="Grigoriev I.V."/>
            <person name="Spatafora J.W."/>
            <person name="Aime M.C."/>
        </authorList>
    </citation>
    <scope>NUCLEOTIDE SEQUENCE [LARGE SCALE GENOMIC DNA]</scope>
    <source>
        <strain evidence="1 2">SA 807</strain>
    </source>
</reference>